<dbReference type="Pfam" id="PF04607">
    <property type="entry name" value="RelA_SpoT"/>
    <property type="match status" value="1"/>
</dbReference>
<dbReference type="PANTHER" id="PTHR21262:SF31">
    <property type="entry name" value="GTP PYROPHOSPHOKINASE"/>
    <property type="match status" value="1"/>
</dbReference>
<gene>
    <name evidence="3" type="ORF">CBRE1094_LOCUS18528</name>
</gene>
<protein>
    <recommendedName>
        <fullName evidence="2">RelA/SpoT domain-containing protein</fullName>
    </recommendedName>
</protein>
<dbReference type="SUPFAM" id="SSF81301">
    <property type="entry name" value="Nucleotidyltransferase"/>
    <property type="match status" value="1"/>
</dbReference>
<dbReference type="GO" id="GO:0015969">
    <property type="term" value="P:guanosine tetraphosphate metabolic process"/>
    <property type="evidence" value="ECO:0007669"/>
    <property type="project" value="InterPro"/>
</dbReference>
<proteinExistence type="predicted"/>
<dbReference type="CDD" id="cd05399">
    <property type="entry name" value="NT_Rel-Spo_like"/>
    <property type="match status" value="1"/>
</dbReference>
<dbReference type="InterPro" id="IPR007685">
    <property type="entry name" value="RelA_SpoT"/>
</dbReference>
<name>A0A7S2GN10_9EUKA</name>
<feature type="region of interest" description="Disordered" evidence="1">
    <location>
        <begin position="1"/>
        <end position="25"/>
    </location>
</feature>
<reference evidence="3" key="1">
    <citation type="submission" date="2021-01" db="EMBL/GenBank/DDBJ databases">
        <authorList>
            <person name="Corre E."/>
            <person name="Pelletier E."/>
            <person name="Niang G."/>
            <person name="Scheremetjew M."/>
            <person name="Finn R."/>
            <person name="Kale V."/>
            <person name="Holt S."/>
            <person name="Cochrane G."/>
            <person name="Meng A."/>
            <person name="Brown T."/>
            <person name="Cohen L."/>
        </authorList>
    </citation>
    <scope>NUCLEOTIDE SEQUENCE</scope>
    <source>
        <strain evidence="3">UTEX LB 985</strain>
    </source>
</reference>
<evidence type="ECO:0000256" key="1">
    <source>
        <dbReference type="SAM" id="MobiDB-lite"/>
    </source>
</evidence>
<sequence length="411" mass="44240">MAPIDIRQPPLQRVKSEMLAGRPRPPPLLRVQSESAIAPSSPITPTTPFQRAMNSVPRVSFSIAVNDDSEAYGSRDNAFEINSPLLVSRSTRRLNVVVTRHAEQPVRHTISVDLGLMLFLFLCFASVATGLVVSSRPIIATTAFAAQQHGGRIPVAARSDGSSVALAALGGTSTDGALRTDMLAAYSTATLRSRAGLVRFCLGVETRLEEMLSDAGAGVMAAAPPRWLVARASEALCALAFPVRFSEIARVRKLRRPQAERTLESAAVELKMALRSALPAGSTFTVQVRYKSAVSLFEKMMLRGKAANDLLALRVVLERDGPEEQRLGGCVDRCYDIARVVSGLWSSSLSDPKDYIAHPKPNGYQSLHHLVLTRRGAPLEVQIRTRCMHEVAEGGAASHGAYKRAAAAAVV</sequence>
<dbReference type="Gene3D" id="3.30.460.10">
    <property type="entry name" value="Beta Polymerase, domain 2"/>
    <property type="match status" value="1"/>
</dbReference>
<evidence type="ECO:0000259" key="2">
    <source>
        <dbReference type="SMART" id="SM00954"/>
    </source>
</evidence>
<organism evidence="3">
    <name type="scientific">Haptolina brevifila</name>
    <dbReference type="NCBI Taxonomy" id="156173"/>
    <lineage>
        <taxon>Eukaryota</taxon>
        <taxon>Haptista</taxon>
        <taxon>Haptophyta</taxon>
        <taxon>Prymnesiophyceae</taxon>
        <taxon>Prymnesiales</taxon>
        <taxon>Prymnesiaceae</taxon>
        <taxon>Haptolina</taxon>
    </lineage>
</organism>
<dbReference type="AlphaFoldDB" id="A0A7S2GN10"/>
<feature type="domain" description="RelA/SpoT" evidence="2">
    <location>
        <begin position="288"/>
        <end position="406"/>
    </location>
</feature>
<dbReference type="PANTHER" id="PTHR21262">
    <property type="entry name" value="GUANOSINE-3',5'-BIS DIPHOSPHATE 3'-PYROPHOSPHOHYDROLASE"/>
    <property type="match status" value="1"/>
</dbReference>
<dbReference type="SMART" id="SM00954">
    <property type="entry name" value="RelA_SpoT"/>
    <property type="match status" value="1"/>
</dbReference>
<dbReference type="InterPro" id="IPR043519">
    <property type="entry name" value="NT_sf"/>
</dbReference>
<evidence type="ECO:0000313" key="3">
    <source>
        <dbReference type="EMBL" id="CAD9457913.1"/>
    </source>
</evidence>
<dbReference type="EMBL" id="HBGU01033910">
    <property type="protein sequence ID" value="CAD9457913.1"/>
    <property type="molecule type" value="Transcribed_RNA"/>
</dbReference>
<accession>A0A7S2GN10</accession>